<dbReference type="Proteomes" id="UP000447833">
    <property type="component" value="Unassembled WGS sequence"/>
</dbReference>
<sequence length="111" mass="12913">MRYLLLVVLFGFLVFIYPAQELNQYDYHSADKPTISEFAYLPDAKMISYPSSVSLQKQKLFGTFVPFTSEHNVQPHLIYPQKNLMKVEIFPDARGFLNVFAVHSNYLITFL</sequence>
<evidence type="ECO:0000313" key="2">
    <source>
        <dbReference type="Proteomes" id="UP000447833"/>
    </source>
</evidence>
<comment type="caution">
    <text evidence="1">The sequence shown here is derived from an EMBL/GenBank/DDBJ whole genome shotgun (WGS) entry which is preliminary data.</text>
</comment>
<evidence type="ECO:0000313" key="1">
    <source>
        <dbReference type="EMBL" id="MYL62126.1"/>
    </source>
</evidence>
<dbReference type="EMBL" id="WMEY01000001">
    <property type="protein sequence ID" value="MYL62126.1"/>
    <property type="molecule type" value="Genomic_DNA"/>
</dbReference>
<reference evidence="1 2" key="1">
    <citation type="submission" date="2019-11" db="EMBL/GenBank/DDBJ databases">
        <title>Genome sequences of 17 halophilic strains isolated from different environments.</title>
        <authorList>
            <person name="Furrow R.E."/>
        </authorList>
    </citation>
    <scope>NUCLEOTIDE SEQUENCE [LARGE SCALE GENOMIC DNA]</scope>
    <source>
        <strain evidence="1 2">22506_14_FS</strain>
    </source>
</reference>
<organism evidence="1 2">
    <name type="scientific">Guptibacillus hwajinpoensis</name>
    <dbReference type="NCBI Taxonomy" id="208199"/>
    <lineage>
        <taxon>Bacteria</taxon>
        <taxon>Bacillati</taxon>
        <taxon>Bacillota</taxon>
        <taxon>Bacilli</taxon>
        <taxon>Bacillales</taxon>
        <taxon>Guptibacillaceae</taxon>
        <taxon>Guptibacillus</taxon>
    </lineage>
</organism>
<name>A0A845EU40_9BACL</name>
<accession>A0A845EU40</accession>
<dbReference type="AlphaFoldDB" id="A0A845EU40"/>
<proteinExistence type="predicted"/>
<dbReference type="RefSeq" id="WP_160918009.1">
    <property type="nucleotide sequence ID" value="NZ_WMEY01000001.1"/>
</dbReference>
<gene>
    <name evidence="1" type="ORF">GLW07_02025</name>
</gene>
<protein>
    <submittedName>
        <fullName evidence="1">Uncharacterized protein</fullName>
    </submittedName>
</protein>